<protein>
    <submittedName>
        <fullName evidence="2">Uncharacterized protein</fullName>
    </submittedName>
</protein>
<accession>A0ABD0Y865</accession>
<dbReference type="Proteomes" id="UP001558652">
    <property type="component" value="Unassembled WGS sequence"/>
</dbReference>
<gene>
    <name evidence="2" type="ORF">AAG570_002517</name>
</gene>
<dbReference type="AlphaFoldDB" id="A0ABD0Y865"/>
<dbReference type="EMBL" id="JBFDAA010000012">
    <property type="protein sequence ID" value="KAL1123437.1"/>
    <property type="molecule type" value="Genomic_DNA"/>
</dbReference>
<feature type="compositionally biased region" description="Low complexity" evidence="1">
    <location>
        <begin position="62"/>
        <end position="72"/>
    </location>
</feature>
<keyword evidence="3" id="KW-1185">Reference proteome</keyword>
<proteinExistence type="predicted"/>
<sequence>MDVSLNNVLESTRQYFQGVPSGVGVPPSVGVPPGVGVGVPSSVGVGVPPSVGVGVPPGVGVGVPPAGAAPLQPHGPQPNPPAPTSSPYWPGRTNRPHFNGPHEPTEPHRTARLSLSVADCRRTAEVVGIRGRWRGKKRPVSEQTSHRSLVQYSMFLGGLRGR</sequence>
<evidence type="ECO:0000256" key="1">
    <source>
        <dbReference type="SAM" id="MobiDB-lite"/>
    </source>
</evidence>
<feature type="compositionally biased region" description="Pro residues" evidence="1">
    <location>
        <begin position="73"/>
        <end position="84"/>
    </location>
</feature>
<organism evidence="2 3">
    <name type="scientific">Ranatra chinensis</name>
    <dbReference type="NCBI Taxonomy" id="642074"/>
    <lineage>
        <taxon>Eukaryota</taxon>
        <taxon>Metazoa</taxon>
        <taxon>Ecdysozoa</taxon>
        <taxon>Arthropoda</taxon>
        <taxon>Hexapoda</taxon>
        <taxon>Insecta</taxon>
        <taxon>Pterygota</taxon>
        <taxon>Neoptera</taxon>
        <taxon>Paraneoptera</taxon>
        <taxon>Hemiptera</taxon>
        <taxon>Heteroptera</taxon>
        <taxon>Panheteroptera</taxon>
        <taxon>Nepomorpha</taxon>
        <taxon>Nepidae</taxon>
        <taxon>Ranatrinae</taxon>
        <taxon>Ranatra</taxon>
    </lineage>
</organism>
<name>A0ABD0Y865_9HEMI</name>
<comment type="caution">
    <text evidence="2">The sequence shown here is derived from an EMBL/GenBank/DDBJ whole genome shotgun (WGS) entry which is preliminary data.</text>
</comment>
<evidence type="ECO:0000313" key="2">
    <source>
        <dbReference type="EMBL" id="KAL1123437.1"/>
    </source>
</evidence>
<feature type="region of interest" description="Disordered" evidence="1">
    <location>
        <begin position="61"/>
        <end position="111"/>
    </location>
</feature>
<evidence type="ECO:0000313" key="3">
    <source>
        <dbReference type="Proteomes" id="UP001558652"/>
    </source>
</evidence>
<reference evidence="2 3" key="1">
    <citation type="submission" date="2024-07" db="EMBL/GenBank/DDBJ databases">
        <title>Chromosome-level genome assembly of the water stick insect Ranatra chinensis (Heteroptera: Nepidae).</title>
        <authorList>
            <person name="Liu X."/>
        </authorList>
    </citation>
    <scope>NUCLEOTIDE SEQUENCE [LARGE SCALE GENOMIC DNA]</scope>
    <source>
        <strain evidence="2">Cailab_2021Rc</strain>
        <tissue evidence="2">Muscle</tissue>
    </source>
</reference>